<reference evidence="1" key="1">
    <citation type="submission" date="2023-04" db="EMBL/GenBank/DDBJ databases">
        <title>Draft Genome sequencing of Naganishia species isolated from polar environments using Oxford Nanopore Technology.</title>
        <authorList>
            <person name="Leo P."/>
            <person name="Venkateswaran K."/>
        </authorList>
    </citation>
    <scope>NUCLEOTIDE SEQUENCE</scope>
    <source>
        <strain evidence="1">MNA-CCFEE 5423</strain>
    </source>
</reference>
<organism evidence="1 2">
    <name type="scientific">Naganishia friedmannii</name>
    <dbReference type="NCBI Taxonomy" id="89922"/>
    <lineage>
        <taxon>Eukaryota</taxon>
        <taxon>Fungi</taxon>
        <taxon>Dikarya</taxon>
        <taxon>Basidiomycota</taxon>
        <taxon>Agaricomycotina</taxon>
        <taxon>Tremellomycetes</taxon>
        <taxon>Filobasidiales</taxon>
        <taxon>Filobasidiaceae</taxon>
        <taxon>Naganishia</taxon>
    </lineage>
</organism>
<dbReference type="EMBL" id="JASBWT010000011">
    <property type="protein sequence ID" value="KAJ9100608.1"/>
    <property type="molecule type" value="Genomic_DNA"/>
</dbReference>
<protein>
    <submittedName>
        <fullName evidence="1">Uncharacterized protein</fullName>
    </submittedName>
</protein>
<keyword evidence="2" id="KW-1185">Reference proteome</keyword>
<sequence length="883" mass="94580">MSSYNNAQYVGLPTRNPDGGPESPQINLNDSPHLPSSPALGDALYTPPLGRDQHLQPSPSFLTAGNRDSSYATSLNSEAAMAPSARASWGSNALLNPGNRHDSYAGSSSPLARNESDEDITASPDPAFAPPTSPRTPGRSKRTSATANLGLGIGAVGGAGAAGTAWRNPSSEDELEEKSRYGQGDTDSEDKPRWAQGDGAKPRRRWLLWTILGAIGLAVIALAVGLGVHFGTKSRDPNTATSGVAGAADNQTGETPTTSSSVKGSKPSSPAHSSVPLFTGVRTGVDGSQVTFSNGTEVTYRNRHGGKWAYDPSNPLLNDAQANSWTPPLSQPWKWEDRMFGVNLGGWFVTEPFIVPALYEQYTNGTGGQSVDEFTLSQNMGDQLATIMENHYNTFITEEDFMLMADAGLNWIRLPIGYWALETLAGEPFLEGVSWKYIVKAFGWARKYGLRVKLDLHATPGSANGWNHSGRIGQLNFLNGVMGIANAQRTLDYIRRLAEFINQPEWRDVVPVFGIINEPRAAPIGQNQLGGFYIEAHDMIRNITGYGEGNGAYISIFEGFIGVDKWYQFGQSASVGFDRVNMDIHQYTCFQDQDARSIEVLADRPCQWWASGTNTTRNNVGVTLMGEASVAWNDCGHWLNEVGKGSRYDGTYPGYEDKKIGDCTVWNDDSQWNASVIAAYTNMMSATQDSLFSWFFWTWKIGASTIYDHPVNTPWHYKRLLQLGIANPDPRQAVGHCLNGIAGVGAVAFNGYKPYQTGGVGAGTVPAADRTQYPWPVTSLSPSFGSAALASLPQYTQTGTPVLLANPTNTAFALVASASSAIPTTTIGAAQAAFVPIAGCSYPNEYSAESMAMPTSACGAGQTGVAVQNAIAAPTPAPTVAAR</sequence>
<comment type="caution">
    <text evidence="1">The sequence shown here is derived from an EMBL/GenBank/DDBJ whole genome shotgun (WGS) entry which is preliminary data.</text>
</comment>
<accession>A0ACC2VND8</accession>
<evidence type="ECO:0000313" key="2">
    <source>
        <dbReference type="Proteomes" id="UP001227268"/>
    </source>
</evidence>
<dbReference type="Proteomes" id="UP001227268">
    <property type="component" value="Unassembled WGS sequence"/>
</dbReference>
<gene>
    <name evidence="1" type="ORF">QFC21_003652</name>
</gene>
<evidence type="ECO:0000313" key="1">
    <source>
        <dbReference type="EMBL" id="KAJ9100608.1"/>
    </source>
</evidence>
<proteinExistence type="predicted"/>
<name>A0ACC2VND8_9TREE</name>